<dbReference type="OrthoDB" id="10266508at2759"/>
<organism evidence="10 11">
    <name type="scientific">Gonapodya prolifera (strain JEL478)</name>
    <name type="common">Monoblepharis prolifera</name>
    <dbReference type="NCBI Taxonomy" id="1344416"/>
    <lineage>
        <taxon>Eukaryota</taxon>
        <taxon>Fungi</taxon>
        <taxon>Fungi incertae sedis</taxon>
        <taxon>Chytridiomycota</taxon>
        <taxon>Chytridiomycota incertae sedis</taxon>
        <taxon>Monoblepharidomycetes</taxon>
        <taxon>Monoblepharidales</taxon>
        <taxon>Gonapodyaceae</taxon>
        <taxon>Gonapodya</taxon>
    </lineage>
</organism>
<feature type="modified residue" description="4-aspartylphosphate" evidence="6">
    <location>
        <position position="668"/>
    </location>
</feature>
<proteinExistence type="predicted"/>
<dbReference type="InterPro" id="IPR036890">
    <property type="entry name" value="HATPase_C_sf"/>
</dbReference>
<keyword evidence="3 6" id="KW-0597">Phosphoprotein</keyword>
<dbReference type="STRING" id="1344416.A0A139B0R1"/>
<keyword evidence="4" id="KW-0808">Transferase</keyword>
<dbReference type="InterPro" id="IPR035965">
    <property type="entry name" value="PAS-like_dom_sf"/>
</dbReference>
<dbReference type="InterPro" id="IPR003594">
    <property type="entry name" value="HATPase_dom"/>
</dbReference>
<dbReference type="Gene3D" id="1.10.287.130">
    <property type="match status" value="1"/>
</dbReference>
<dbReference type="SUPFAM" id="SSF52172">
    <property type="entry name" value="CheY-like"/>
    <property type="match status" value="1"/>
</dbReference>
<dbReference type="PROSITE" id="PS50109">
    <property type="entry name" value="HIS_KIN"/>
    <property type="match status" value="1"/>
</dbReference>
<dbReference type="CDD" id="cd16922">
    <property type="entry name" value="HATPase_EvgS-ArcB-TorS-like"/>
    <property type="match status" value="1"/>
</dbReference>
<feature type="domain" description="Response regulatory" evidence="9">
    <location>
        <begin position="614"/>
        <end position="736"/>
    </location>
</feature>
<evidence type="ECO:0000256" key="6">
    <source>
        <dbReference type="PROSITE-ProRule" id="PRU00169"/>
    </source>
</evidence>
<dbReference type="SMART" id="SM00448">
    <property type="entry name" value="REC"/>
    <property type="match status" value="1"/>
</dbReference>
<dbReference type="PANTHER" id="PTHR43047">
    <property type="entry name" value="TWO-COMPONENT HISTIDINE PROTEIN KINASE"/>
    <property type="match status" value="1"/>
</dbReference>
<keyword evidence="11" id="KW-1185">Reference proteome</keyword>
<dbReference type="PROSITE" id="PS50110">
    <property type="entry name" value="RESPONSE_REGULATORY"/>
    <property type="match status" value="1"/>
</dbReference>
<dbReference type="InterPro" id="IPR003661">
    <property type="entry name" value="HisK_dim/P_dom"/>
</dbReference>
<feature type="coiled-coil region" evidence="7">
    <location>
        <begin position="20"/>
        <end position="47"/>
    </location>
</feature>
<dbReference type="GO" id="GO:0000155">
    <property type="term" value="F:phosphorelay sensor kinase activity"/>
    <property type="evidence" value="ECO:0007669"/>
    <property type="project" value="InterPro"/>
</dbReference>
<evidence type="ECO:0000259" key="9">
    <source>
        <dbReference type="PROSITE" id="PS50110"/>
    </source>
</evidence>
<dbReference type="EC" id="2.7.13.3" evidence="2"/>
<dbReference type="Gene3D" id="3.30.565.10">
    <property type="entry name" value="Histidine kinase-like ATPase, C-terminal domain"/>
    <property type="match status" value="1"/>
</dbReference>
<evidence type="ECO:0000256" key="5">
    <source>
        <dbReference type="ARBA" id="ARBA00022777"/>
    </source>
</evidence>
<evidence type="ECO:0000256" key="3">
    <source>
        <dbReference type="ARBA" id="ARBA00022553"/>
    </source>
</evidence>
<dbReference type="SUPFAM" id="SSF55785">
    <property type="entry name" value="PYP-like sensor domain (PAS domain)"/>
    <property type="match status" value="1"/>
</dbReference>
<evidence type="ECO:0000256" key="1">
    <source>
        <dbReference type="ARBA" id="ARBA00000085"/>
    </source>
</evidence>
<dbReference type="GO" id="GO:0009927">
    <property type="term" value="F:histidine phosphotransfer kinase activity"/>
    <property type="evidence" value="ECO:0007669"/>
    <property type="project" value="TreeGrafter"/>
</dbReference>
<evidence type="ECO:0000313" key="11">
    <source>
        <dbReference type="Proteomes" id="UP000070544"/>
    </source>
</evidence>
<evidence type="ECO:0000313" key="10">
    <source>
        <dbReference type="EMBL" id="KXS22285.1"/>
    </source>
</evidence>
<dbReference type="Gene3D" id="3.40.50.2300">
    <property type="match status" value="1"/>
</dbReference>
<dbReference type="EMBL" id="KQ965731">
    <property type="protein sequence ID" value="KXS22285.1"/>
    <property type="molecule type" value="Genomic_DNA"/>
</dbReference>
<dbReference type="Pfam" id="PF02518">
    <property type="entry name" value="HATPase_c"/>
    <property type="match status" value="1"/>
</dbReference>
<keyword evidence="7" id="KW-0175">Coiled coil</keyword>
<dbReference type="InterPro" id="IPR001789">
    <property type="entry name" value="Sig_transdc_resp-reg_receiver"/>
</dbReference>
<evidence type="ECO:0000256" key="7">
    <source>
        <dbReference type="SAM" id="Coils"/>
    </source>
</evidence>
<dbReference type="Proteomes" id="UP000070544">
    <property type="component" value="Unassembled WGS sequence"/>
</dbReference>
<name>A0A139B0R1_GONPJ</name>
<dbReference type="GO" id="GO:0005886">
    <property type="term" value="C:plasma membrane"/>
    <property type="evidence" value="ECO:0007669"/>
    <property type="project" value="TreeGrafter"/>
</dbReference>
<dbReference type="FunFam" id="3.30.565.10:FF:000010">
    <property type="entry name" value="Sensor histidine kinase RcsC"/>
    <property type="match status" value="1"/>
</dbReference>
<dbReference type="InterPro" id="IPR005467">
    <property type="entry name" value="His_kinase_dom"/>
</dbReference>
<accession>A0A139B0R1</accession>
<dbReference type="Pfam" id="PF00072">
    <property type="entry name" value="Response_reg"/>
    <property type="match status" value="1"/>
</dbReference>
<feature type="domain" description="Histidine kinase" evidence="8">
    <location>
        <begin position="354"/>
        <end position="581"/>
    </location>
</feature>
<dbReference type="InterPro" id="IPR036097">
    <property type="entry name" value="HisK_dim/P_sf"/>
</dbReference>
<dbReference type="AlphaFoldDB" id="A0A139B0R1"/>
<dbReference type="SMART" id="SM00387">
    <property type="entry name" value="HATPase_c"/>
    <property type="match status" value="1"/>
</dbReference>
<dbReference type="CDD" id="cd00082">
    <property type="entry name" value="HisKA"/>
    <property type="match status" value="1"/>
</dbReference>
<dbReference type="InterPro" id="IPR004358">
    <property type="entry name" value="Sig_transdc_His_kin-like_C"/>
</dbReference>
<keyword evidence="5" id="KW-0418">Kinase</keyword>
<protein>
    <recommendedName>
        <fullName evidence="2">histidine kinase</fullName>
        <ecNumber evidence="2">2.7.13.3</ecNumber>
    </recommendedName>
</protein>
<dbReference type="SUPFAM" id="SSF47384">
    <property type="entry name" value="Homodimeric domain of signal transducing histidine kinase"/>
    <property type="match status" value="1"/>
</dbReference>
<reference evidence="10 11" key="1">
    <citation type="journal article" date="2015" name="Genome Biol. Evol.">
        <title>Phylogenomic analyses indicate that early fungi evolved digesting cell walls of algal ancestors of land plants.</title>
        <authorList>
            <person name="Chang Y."/>
            <person name="Wang S."/>
            <person name="Sekimoto S."/>
            <person name="Aerts A.L."/>
            <person name="Choi C."/>
            <person name="Clum A."/>
            <person name="LaButti K.M."/>
            <person name="Lindquist E.A."/>
            <person name="Yee Ngan C."/>
            <person name="Ohm R.A."/>
            <person name="Salamov A.A."/>
            <person name="Grigoriev I.V."/>
            <person name="Spatafora J.W."/>
            <person name="Berbee M.L."/>
        </authorList>
    </citation>
    <scope>NUCLEOTIDE SEQUENCE [LARGE SCALE GENOMIC DNA]</scope>
    <source>
        <strain evidence="10 11">JEL478</strain>
    </source>
</reference>
<dbReference type="SMART" id="SM00388">
    <property type="entry name" value="HisKA"/>
    <property type="match status" value="1"/>
</dbReference>
<dbReference type="SUPFAM" id="SSF55874">
    <property type="entry name" value="ATPase domain of HSP90 chaperone/DNA topoisomerase II/histidine kinase"/>
    <property type="match status" value="1"/>
</dbReference>
<dbReference type="PRINTS" id="PR00344">
    <property type="entry name" value="BCTRLSENSOR"/>
</dbReference>
<dbReference type="CDD" id="cd17546">
    <property type="entry name" value="REC_hyHK_CKI1_RcsC-like"/>
    <property type="match status" value="1"/>
</dbReference>
<sequence length="742" mass="81757">MSSGADTLPSPPLSVGAGCCSECREERALLTLRVAGLEEENAALKQAKSLQNGSINISLAVSNTNETKMPKFMKSSYLLCLEKSITGHPINVRPIWSNRPIMGDESELNSQMLLSEQVTAILTECWDTGQNGCWRVGLQSHKENEPSLTYQRVEGLAGSSVREILEVMRAAADRGRLPGDKLMTVECFGTCDAGPLFLCSLYDEIEKVGNQRSQILQTILDITPAWFSITDVTHHVLFVNDNRYFRELSGCTPSEVTDFGWAAHAEAGNGPEIADSVTGAGVVEMGWRRWDGSVAQIRTTSIPFKDEVTGEVFRVGCSVDRALEYQLELKNKELDVALHKAEEASRTKDLLIAKVSHELRTPLNGIMGMTRLLRDSEDLSPELQDYLNVIWESGSGLQTVINDLLDYSRMELGKFELEPSSIEIRGLCEAVMATFRAAVLANKSLKLSLDVSPDIPTTVLADGPRLRQILLNLVGNSLKFTEKGHVLLRVRKPDSASQRKQNQITLLFEVEDTGIGIPPRLQGKLFKPFSQVDDSIKRSYGGTGLGLAIAKQIVELMSGRIWVSSETGRGSTFSFTAIFPEELPAAKKSRTGGSPRYASFQLSAQSPLRKVKPRILLAEDNRINQIVAIKFLEKVGLSAEIAVNGREAVDTVIEGARKGEPFDIILMDVMMPTMSGIDAAEEIARRRDELPRRPHIIALTASASEGDIRKCLVYMQDFLSKPVLLERLVELLERVANSMLGH</sequence>
<evidence type="ECO:0000259" key="8">
    <source>
        <dbReference type="PROSITE" id="PS50109"/>
    </source>
</evidence>
<evidence type="ECO:0000256" key="4">
    <source>
        <dbReference type="ARBA" id="ARBA00022679"/>
    </source>
</evidence>
<evidence type="ECO:0000256" key="2">
    <source>
        <dbReference type="ARBA" id="ARBA00012438"/>
    </source>
</evidence>
<dbReference type="InterPro" id="IPR011006">
    <property type="entry name" value="CheY-like_superfamily"/>
</dbReference>
<dbReference type="PANTHER" id="PTHR43047:SF72">
    <property type="entry name" value="OSMOSENSING HISTIDINE PROTEIN KINASE SLN1"/>
    <property type="match status" value="1"/>
</dbReference>
<dbReference type="Pfam" id="PF00512">
    <property type="entry name" value="HisKA"/>
    <property type="match status" value="1"/>
</dbReference>
<comment type="catalytic activity">
    <reaction evidence="1">
        <text>ATP + protein L-histidine = ADP + protein N-phospho-L-histidine.</text>
        <dbReference type="EC" id="2.7.13.3"/>
    </reaction>
</comment>
<gene>
    <name evidence="10" type="ORF">M427DRAFT_50619</name>
</gene>